<evidence type="ECO:0000313" key="7">
    <source>
        <dbReference type="Proteomes" id="UP000219331"/>
    </source>
</evidence>
<dbReference type="STRING" id="538381.GCA_001696535_02872"/>
<dbReference type="InterPro" id="IPR005119">
    <property type="entry name" value="LysR_subst-bd"/>
</dbReference>
<feature type="domain" description="HTH lysR-type" evidence="5">
    <location>
        <begin position="4"/>
        <end position="61"/>
    </location>
</feature>
<gene>
    <name evidence="6" type="ORF">SAMN05421512_10828</name>
</gene>
<evidence type="ECO:0000256" key="1">
    <source>
        <dbReference type="ARBA" id="ARBA00009437"/>
    </source>
</evidence>
<dbReference type="Gene3D" id="3.40.190.10">
    <property type="entry name" value="Periplasmic binding protein-like II"/>
    <property type="match status" value="2"/>
</dbReference>
<dbReference type="InterPro" id="IPR036390">
    <property type="entry name" value="WH_DNA-bd_sf"/>
</dbReference>
<dbReference type="Pfam" id="PF00126">
    <property type="entry name" value="HTH_1"/>
    <property type="match status" value="1"/>
</dbReference>
<evidence type="ECO:0000256" key="3">
    <source>
        <dbReference type="ARBA" id="ARBA00023125"/>
    </source>
</evidence>
<dbReference type="PANTHER" id="PTHR30126">
    <property type="entry name" value="HTH-TYPE TRANSCRIPTIONAL REGULATOR"/>
    <property type="match status" value="1"/>
</dbReference>
<name>A0A285T613_9HYPH</name>
<keyword evidence="2" id="KW-0805">Transcription regulation</keyword>
<evidence type="ECO:0000313" key="6">
    <source>
        <dbReference type="EMBL" id="SOC14916.1"/>
    </source>
</evidence>
<dbReference type="OrthoDB" id="464481at2"/>
<dbReference type="PANTHER" id="PTHR30126:SF98">
    <property type="entry name" value="HTH-TYPE TRANSCRIPTIONAL ACTIVATOR BAUR"/>
    <property type="match status" value="1"/>
</dbReference>
<accession>A0A285T613</accession>
<dbReference type="GO" id="GO:0003700">
    <property type="term" value="F:DNA-binding transcription factor activity"/>
    <property type="evidence" value="ECO:0007669"/>
    <property type="project" value="InterPro"/>
</dbReference>
<keyword evidence="3" id="KW-0238">DNA-binding</keyword>
<dbReference type="AlphaFoldDB" id="A0A285T613"/>
<dbReference type="Gene3D" id="1.10.10.10">
    <property type="entry name" value="Winged helix-like DNA-binding domain superfamily/Winged helix DNA-binding domain"/>
    <property type="match status" value="1"/>
</dbReference>
<proteinExistence type="inferred from homology"/>
<keyword evidence="7" id="KW-1185">Reference proteome</keyword>
<evidence type="ECO:0000256" key="4">
    <source>
        <dbReference type="ARBA" id="ARBA00023163"/>
    </source>
</evidence>
<dbReference type="PROSITE" id="PS50931">
    <property type="entry name" value="HTH_LYSR"/>
    <property type="match status" value="1"/>
</dbReference>
<dbReference type="GO" id="GO:0000976">
    <property type="term" value="F:transcription cis-regulatory region binding"/>
    <property type="evidence" value="ECO:0007669"/>
    <property type="project" value="TreeGrafter"/>
</dbReference>
<dbReference type="SUPFAM" id="SSF46785">
    <property type="entry name" value="Winged helix' DNA-binding domain"/>
    <property type="match status" value="1"/>
</dbReference>
<dbReference type="InterPro" id="IPR000847">
    <property type="entry name" value="LysR_HTH_N"/>
</dbReference>
<sequence length="308" mass="32600">MPPLNLHHLRLFSAVAEDGTLTGAARRLNLSASALSAQVKALEGSLGHDLFERRGRGLVLTEAGRIALDHAQAIFRTAEDLSATLKGGGQKPRALRVGALSTLSRNLQIQFLMPVIGKPDVDVVVRSGSQKELLAGLESLALDVVLTNVAPPRDEARRYLVHRVAEQAAGLIGTPERAGQGRPLVELLAREPLVLPTRETAIRAGFDVLAARLGVVPRIAAEVDDMTMIRLLAREDAGLAVIPPIVVRDELANGVLVEAGPLPGITEVFLAVTVERRFPNPLLADLLFRTPVGVDGGVDTGAETGAAT</sequence>
<evidence type="ECO:0000259" key="5">
    <source>
        <dbReference type="PROSITE" id="PS50931"/>
    </source>
</evidence>
<keyword evidence="4" id="KW-0804">Transcription</keyword>
<dbReference type="PRINTS" id="PR00039">
    <property type="entry name" value="HTHLYSR"/>
</dbReference>
<dbReference type="Proteomes" id="UP000219331">
    <property type="component" value="Unassembled WGS sequence"/>
</dbReference>
<dbReference type="FunFam" id="1.10.10.10:FF:000001">
    <property type="entry name" value="LysR family transcriptional regulator"/>
    <property type="match status" value="1"/>
</dbReference>
<organism evidence="6 7">
    <name type="scientific">Stappia indica</name>
    <dbReference type="NCBI Taxonomy" id="538381"/>
    <lineage>
        <taxon>Bacteria</taxon>
        <taxon>Pseudomonadati</taxon>
        <taxon>Pseudomonadota</taxon>
        <taxon>Alphaproteobacteria</taxon>
        <taxon>Hyphomicrobiales</taxon>
        <taxon>Stappiaceae</taxon>
        <taxon>Stappia</taxon>
    </lineage>
</organism>
<dbReference type="SUPFAM" id="SSF53850">
    <property type="entry name" value="Periplasmic binding protein-like II"/>
    <property type="match status" value="1"/>
</dbReference>
<dbReference type="InterPro" id="IPR036388">
    <property type="entry name" value="WH-like_DNA-bd_sf"/>
</dbReference>
<comment type="similarity">
    <text evidence="1">Belongs to the LysR transcriptional regulatory family.</text>
</comment>
<dbReference type="Pfam" id="PF03466">
    <property type="entry name" value="LysR_substrate"/>
    <property type="match status" value="1"/>
</dbReference>
<evidence type="ECO:0000256" key="2">
    <source>
        <dbReference type="ARBA" id="ARBA00023015"/>
    </source>
</evidence>
<protein>
    <submittedName>
        <fullName evidence="6">LysR family transcriptional regulator, transcriptional activator of nhaA</fullName>
    </submittedName>
</protein>
<dbReference type="RefSeq" id="WP_097175465.1">
    <property type="nucleotide sequence ID" value="NZ_OBML01000008.1"/>
</dbReference>
<dbReference type="EMBL" id="OBML01000008">
    <property type="protein sequence ID" value="SOC14916.1"/>
    <property type="molecule type" value="Genomic_DNA"/>
</dbReference>
<reference evidence="6 7" key="1">
    <citation type="submission" date="2017-08" db="EMBL/GenBank/DDBJ databases">
        <authorList>
            <person name="de Groot N.N."/>
        </authorList>
    </citation>
    <scope>NUCLEOTIDE SEQUENCE [LARGE SCALE GENOMIC DNA]</scope>
    <source>
        <strain evidence="6 7">USBA 352</strain>
    </source>
</reference>